<protein>
    <submittedName>
        <fullName evidence="1">Uncharacterized protein</fullName>
    </submittedName>
</protein>
<evidence type="ECO:0000313" key="2">
    <source>
        <dbReference type="Proteomes" id="UP000024635"/>
    </source>
</evidence>
<evidence type="ECO:0000313" key="1">
    <source>
        <dbReference type="EMBL" id="EYC16912.1"/>
    </source>
</evidence>
<reference evidence="2" key="1">
    <citation type="journal article" date="2015" name="Nat. Genet.">
        <title>The genome and transcriptome of the zoonotic hookworm Ancylostoma ceylanicum identify infection-specific gene families.</title>
        <authorList>
            <person name="Schwarz E.M."/>
            <person name="Hu Y."/>
            <person name="Antoshechkin I."/>
            <person name="Miller M.M."/>
            <person name="Sternberg P.W."/>
            <person name="Aroian R.V."/>
        </authorList>
    </citation>
    <scope>NUCLEOTIDE SEQUENCE</scope>
    <source>
        <strain evidence="2">HY135</strain>
    </source>
</reference>
<keyword evidence="2" id="KW-1185">Reference proteome</keyword>
<dbReference type="EMBL" id="JARK01001368">
    <property type="protein sequence ID" value="EYC16912.1"/>
    <property type="molecule type" value="Genomic_DNA"/>
</dbReference>
<sequence>MLSGMDLSLVHQSWILLERIHWLWCVCMSLRDRLISDTNSRPLIMQRFAKPHNSNAIVIPLFVSLLRNGAGSSWYL</sequence>
<dbReference type="AlphaFoldDB" id="A0A016UPW1"/>
<comment type="caution">
    <text evidence="1">The sequence shown here is derived from an EMBL/GenBank/DDBJ whole genome shotgun (WGS) entry which is preliminary data.</text>
</comment>
<organism evidence="1 2">
    <name type="scientific">Ancylostoma ceylanicum</name>
    <dbReference type="NCBI Taxonomy" id="53326"/>
    <lineage>
        <taxon>Eukaryota</taxon>
        <taxon>Metazoa</taxon>
        <taxon>Ecdysozoa</taxon>
        <taxon>Nematoda</taxon>
        <taxon>Chromadorea</taxon>
        <taxon>Rhabditida</taxon>
        <taxon>Rhabditina</taxon>
        <taxon>Rhabditomorpha</taxon>
        <taxon>Strongyloidea</taxon>
        <taxon>Ancylostomatidae</taxon>
        <taxon>Ancylostomatinae</taxon>
        <taxon>Ancylostoma</taxon>
    </lineage>
</organism>
<proteinExistence type="predicted"/>
<dbReference type="Proteomes" id="UP000024635">
    <property type="component" value="Unassembled WGS sequence"/>
</dbReference>
<gene>
    <name evidence="1" type="primary">Acey_s0032.g2565</name>
    <name evidence="1" type="ORF">Y032_0032g2565</name>
</gene>
<accession>A0A016UPW1</accession>
<name>A0A016UPW1_9BILA</name>